<dbReference type="Proteomes" id="UP001281410">
    <property type="component" value="Unassembled WGS sequence"/>
</dbReference>
<accession>A0AAE0A293</accession>
<keyword evidence="1" id="KW-0862">Zinc</keyword>
<evidence type="ECO:0000259" key="3">
    <source>
        <dbReference type="PROSITE" id="PS50158"/>
    </source>
</evidence>
<evidence type="ECO:0000256" key="2">
    <source>
        <dbReference type="SAM" id="MobiDB-lite"/>
    </source>
</evidence>
<gene>
    <name evidence="4" type="ORF">Dsin_022051</name>
</gene>
<feature type="region of interest" description="Disordered" evidence="2">
    <location>
        <begin position="275"/>
        <end position="296"/>
    </location>
</feature>
<evidence type="ECO:0000313" key="4">
    <source>
        <dbReference type="EMBL" id="KAK3198636.1"/>
    </source>
</evidence>
<dbReference type="AlphaFoldDB" id="A0AAE0A293"/>
<comment type="caution">
    <text evidence="4">The sequence shown here is derived from an EMBL/GenBank/DDBJ whole genome shotgun (WGS) entry which is preliminary data.</text>
</comment>
<evidence type="ECO:0000313" key="5">
    <source>
        <dbReference type="Proteomes" id="UP001281410"/>
    </source>
</evidence>
<dbReference type="InterPro" id="IPR001878">
    <property type="entry name" value="Znf_CCHC"/>
</dbReference>
<keyword evidence="5" id="KW-1185">Reference proteome</keyword>
<keyword evidence="1" id="KW-0863">Zinc-finger</keyword>
<feature type="region of interest" description="Disordered" evidence="2">
    <location>
        <begin position="140"/>
        <end position="190"/>
    </location>
</feature>
<dbReference type="EMBL" id="JANJYJ010000007">
    <property type="protein sequence ID" value="KAK3198636.1"/>
    <property type="molecule type" value="Genomic_DNA"/>
</dbReference>
<proteinExistence type="predicted"/>
<name>A0AAE0A293_9ROSI</name>
<feature type="domain" description="CCHC-type" evidence="3">
    <location>
        <begin position="80"/>
        <end position="95"/>
    </location>
</feature>
<dbReference type="GO" id="GO:0008270">
    <property type="term" value="F:zinc ion binding"/>
    <property type="evidence" value="ECO:0007669"/>
    <property type="project" value="UniProtKB-KW"/>
</dbReference>
<organism evidence="4 5">
    <name type="scientific">Dipteronia sinensis</name>
    <dbReference type="NCBI Taxonomy" id="43782"/>
    <lineage>
        <taxon>Eukaryota</taxon>
        <taxon>Viridiplantae</taxon>
        <taxon>Streptophyta</taxon>
        <taxon>Embryophyta</taxon>
        <taxon>Tracheophyta</taxon>
        <taxon>Spermatophyta</taxon>
        <taxon>Magnoliopsida</taxon>
        <taxon>eudicotyledons</taxon>
        <taxon>Gunneridae</taxon>
        <taxon>Pentapetalae</taxon>
        <taxon>rosids</taxon>
        <taxon>malvids</taxon>
        <taxon>Sapindales</taxon>
        <taxon>Sapindaceae</taxon>
        <taxon>Hippocastanoideae</taxon>
        <taxon>Acereae</taxon>
        <taxon>Dipteronia</taxon>
    </lineage>
</organism>
<sequence>MPIWVQLSTLPMEWMNSDLLWSIGGMLGRMYRVDPNTMNQARCRFARICVEIDISKPLLGSLSIDDRIIRVEYESLGIICFKCGKYDHNKESCRECMVDDIADEMVGTNEPLEGSEKKKKESPYGPWLLVSYWKPNNRNIRGRNGRVNTVNNSSSKRNDFNGKPGVNNSEPIGKTIDSHNDKLGNSKNAKNGTLREKNIAQSKSVAPGNGSSYRFDIINKDVDVMLAEEESQVLNKDSIGHDRKEKSVLTEITNQGKKLNREPSLSSKKIAKKIINQQTSHKGSKSASKRTGNGKGIKYSQYQVQKVVVPPTDNEELDSASVLCQVHNEVTNFVTNFSGS</sequence>
<dbReference type="PROSITE" id="PS50158">
    <property type="entry name" value="ZF_CCHC"/>
    <property type="match status" value="1"/>
</dbReference>
<dbReference type="InterPro" id="IPR040256">
    <property type="entry name" value="At4g02000-like"/>
</dbReference>
<dbReference type="GO" id="GO:0003676">
    <property type="term" value="F:nucleic acid binding"/>
    <property type="evidence" value="ECO:0007669"/>
    <property type="project" value="InterPro"/>
</dbReference>
<protein>
    <recommendedName>
        <fullName evidence="3">CCHC-type domain-containing protein</fullName>
    </recommendedName>
</protein>
<keyword evidence="1" id="KW-0479">Metal-binding</keyword>
<dbReference type="PANTHER" id="PTHR31286">
    <property type="entry name" value="GLYCINE-RICH CELL WALL STRUCTURAL PROTEIN 1.8-LIKE"/>
    <property type="match status" value="1"/>
</dbReference>
<reference evidence="4" key="1">
    <citation type="journal article" date="2023" name="Plant J.">
        <title>Genome sequences and population genomics provide insights into the demographic history, inbreeding, and mutation load of two 'living fossil' tree species of Dipteronia.</title>
        <authorList>
            <person name="Feng Y."/>
            <person name="Comes H.P."/>
            <person name="Chen J."/>
            <person name="Zhu S."/>
            <person name="Lu R."/>
            <person name="Zhang X."/>
            <person name="Li P."/>
            <person name="Qiu J."/>
            <person name="Olsen K.M."/>
            <person name="Qiu Y."/>
        </authorList>
    </citation>
    <scope>NUCLEOTIDE SEQUENCE</scope>
    <source>
        <strain evidence="4">NBL</strain>
    </source>
</reference>
<dbReference type="PANTHER" id="PTHR31286:SF99">
    <property type="entry name" value="DUF4283 DOMAIN-CONTAINING PROTEIN"/>
    <property type="match status" value="1"/>
</dbReference>
<evidence type="ECO:0000256" key="1">
    <source>
        <dbReference type="PROSITE-ProRule" id="PRU00047"/>
    </source>
</evidence>